<evidence type="ECO:0000313" key="2">
    <source>
        <dbReference type="Proteomes" id="UP001432062"/>
    </source>
</evidence>
<dbReference type="RefSeq" id="WP_327097853.1">
    <property type="nucleotide sequence ID" value="NZ_CP109149.1"/>
</dbReference>
<organism evidence="1 2">
    <name type="scientific">Nocardia vinacea</name>
    <dbReference type="NCBI Taxonomy" id="96468"/>
    <lineage>
        <taxon>Bacteria</taxon>
        <taxon>Bacillati</taxon>
        <taxon>Actinomycetota</taxon>
        <taxon>Actinomycetes</taxon>
        <taxon>Mycobacteriales</taxon>
        <taxon>Nocardiaceae</taxon>
        <taxon>Nocardia</taxon>
    </lineage>
</organism>
<accession>A0ABZ1YMJ8</accession>
<gene>
    <name evidence="1" type="ORF">OG563_35525</name>
</gene>
<sequence>MHEDPDLAQAQVFLELLTNRAEALTRELGLAHRLHPASRAELVVELRAIQRFIDRLHRRFPETCPGRYAGELRR</sequence>
<reference evidence="1" key="1">
    <citation type="submission" date="2022-10" db="EMBL/GenBank/DDBJ databases">
        <title>The complete genomes of actinobacterial strains from the NBC collection.</title>
        <authorList>
            <person name="Joergensen T.S."/>
            <person name="Alvarez Arevalo M."/>
            <person name="Sterndorff E.B."/>
            <person name="Faurdal D."/>
            <person name="Vuksanovic O."/>
            <person name="Mourched A.-S."/>
            <person name="Charusanti P."/>
            <person name="Shaw S."/>
            <person name="Blin K."/>
            <person name="Weber T."/>
        </authorList>
    </citation>
    <scope>NUCLEOTIDE SEQUENCE</scope>
    <source>
        <strain evidence="1">NBC_01482</strain>
    </source>
</reference>
<evidence type="ECO:0000313" key="1">
    <source>
        <dbReference type="EMBL" id="WUV44445.1"/>
    </source>
</evidence>
<dbReference type="Proteomes" id="UP001432062">
    <property type="component" value="Chromosome"/>
</dbReference>
<name>A0ABZ1YMJ8_9NOCA</name>
<keyword evidence="2" id="KW-1185">Reference proteome</keyword>
<proteinExistence type="predicted"/>
<protein>
    <submittedName>
        <fullName evidence="1">Uncharacterized protein</fullName>
    </submittedName>
</protein>
<dbReference type="EMBL" id="CP109441">
    <property type="protein sequence ID" value="WUV44445.1"/>
    <property type="molecule type" value="Genomic_DNA"/>
</dbReference>